<name>A0A0N4VH88_ENTVE</name>
<proteinExistence type="predicted"/>
<dbReference type="EMBL" id="UXUI01010125">
    <property type="protein sequence ID" value="VDD94783.1"/>
    <property type="molecule type" value="Genomic_DNA"/>
</dbReference>
<reference evidence="3" key="1">
    <citation type="submission" date="2017-02" db="UniProtKB">
        <authorList>
            <consortium name="WormBaseParasite"/>
        </authorList>
    </citation>
    <scope>IDENTIFICATION</scope>
</reference>
<dbReference type="WBParaSite" id="EVEC_0001018901-mRNA-1">
    <property type="protein sequence ID" value="EVEC_0001018901-mRNA-1"/>
    <property type="gene ID" value="EVEC_0001018901"/>
</dbReference>
<organism evidence="3">
    <name type="scientific">Enterobius vermicularis</name>
    <name type="common">Human pinworm</name>
    <dbReference type="NCBI Taxonomy" id="51028"/>
    <lineage>
        <taxon>Eukaryota</taxon>
        <taxon>Metazoa</taxon>
        <taxon>Ecdysozoa</taxon>
        <taxon>Nematoda</taxon>
        <taxon>Chromadorea</taxon>
        <taxon>Rhabditida</taxon>
        <taxon>Spirurina</taxon>
        <taxon>Oxyuridomorpha</taxon>
        <taxon>Oxyuroidea</taxon>
        <taxon>Oxyuridae</taxon>
        <taxon>Enterobius</taxon>
    </lineage>
</organism>
<evidence type="ECO:0000313" key="1">
    <source>
        <dbReference type="EMBL" id="VDD94783.1"/>
    </source>
</evidence>
<sequence>MVGILRPRDYLRLLSSKGEEKGQTLLGYLGIDDNHYQKDKFNYPCTDQIDIGKDKVYCWEKPAGQKLVTNDLTKLWEPLPIPFFCSSRTWECSLAATITVCSMRYRHRLIREQKRLVDAWFGLKGLGWSVFGSLLSQLHPPKLLKIMIYQLNNVRKKSEIAINLAHNLLSVGGETVDLEF</sequence>
<gene>
    <name evidence="1" type="ORF">EVEC_LOCUS9534</name>
</gene>
<evidence type="ECO:0000313" key="3">
    <source>
        <dbReference type="WBParaSite" id="EVEC_0001018901-mRNA-1"/>
    </source>
</evidence>
<dbReference type="Proteomes" id="UP000274131">
    <property type="component" value="Unassembled WGS sequence"/>
</dbReference>
<accession>A0A0N4VH88</accession>
<evidence type="ECO:0000313" key="2">
    <source>
        <dbReference type="Proteomes" id="UP000274131"/>
    </source>
</evidence>
<reference evidence="1 2" key="2">
    <citation type="submission" date="2018-10" db="EMBL/GenBank/DDBJ databases">
        <authorList>
            <consortium name="Pathogen Informatics"/>
        </authorList>
    </citation>
    <scope>NUCLEOTIDE SEQUENCE [LARGE SCALE GENOMIC DNA]</scope>
</reference>
<protein>
    <submittedName>
        <fullName evidence="3">Transposase</fullName>
    </submittedName>
</protein>
<keyword evidence="2" id="KW-1185">Reference proteome</keyword>
<dbReference type="AlphaFoldDB" id="A0A0N4VH88"/>